<evidence type="ECO:0000313" key="2">
    <source>
        <dbReference type="Proteomes" id="UP000267821"/>
    </source>
</evidence>
<name>A0A3N4ML45_9PEZI</name>
<dbReference type="EMBL" id="ML121528">
    <property type="protein sequence ID" value="RPB28915.1"/>
    <property type="molecule type" value="Genomic_DNA"/>
</dbReference>
<protein>
    <submittedName>
        <fullName evidence="1">Uncharacterized protein</fullName>
    </submittedName>
</protein>
<gene>
    <name evidence="1" type="ORF">L211DRAFT_832802</name>
</gene>
<organism evidence="1 2">
    <name type="scientific">Terfezia boudieri ATCC MYA-4762</name>
    <dbReference type="NCBI Taxonomy" id="1051890"/>
    <lineage>
        <taxon>Eukaryota</taxon>
        <taxon>Fungi</taxon>
        <taxon>Dikarya</taxon>
        <taxon>Ascomycota</taxon>
        <taxon>Pezizomycotina</taxon>
        <taxon>Pezizomycetes</taxon>
        <taxon>Pezizales</taxon>
        <taxon>Pezizaceae</taxon>
        <taxon>Terfezia</taxon>
    </lineage>
</organism>
<sequence>MASHSNHSTSLVCLASICGTFDLVSTPYNQELLHVREAKESLIAVSTGGAACGARGWAQALKAFLVLKTP</sequence>
<dbReference type="Proteomes" id="UP000267821">
    <property type="component" value="Unassembled WGS sequence"/>
</dbReference>
<proteinExistence type="predicted"/>
<dbReference type="InParanoid" id="A0A3N4ML45"/>
<reference evidence="1 2" key="1">
    <citation type="journal article" date="2018" name="Nat. Ecol. Evol.">
        <title>Pezizomycetes genomes reveal the molecular basis of ectomycorrhizal truffle lifestyle.</title>
        <authorList>
            <person name="Murat C."/>
            <person name="Payen T."/>
            <person name="Noel B."/>
            <person name="Kuo A."/>
            <person name="Morin E."/>
            <person name="Chen J."/>
            <person name="Kohler A."/>
            <person name="Krizsan K."/>
            <person name="Balestrini R."/>
            <person name="Da Silva C."/>
            <person name="Montanini B."/>
            <person name="Hainaut M."/>
            <person name="Levati E."/>
            <person name="Barry K.W."/>
            <person name="Belfiori B."/>
            <person name="Cichocki N."/>
            <person name="Clum A."/>
            <person name="Dockter R.B."/>
            <person name="Fauchery L."/>
            <person name="Guy J."/>
            <person name="Iotti M."/>
            <person name="Le Tacon F."/>
            <person name="Lindquist E.A."/>
            <person name="Lipzen A."/>
            <person name="Malagnac F."/>
            <person name="Mello A."/>
            <person name="Molinier V."/>
            <person name="Miyauchi S."/>
            <person name="Poulain J."/>
            <person name="Riccioni C."/>
            <person name="Rubini A."/>
            <person name="Sitrit Y."/>
            <person name="Splivallo R."/>
            <person name="Traeger S."/>
            <person name="Wang M."/>
            <person name="Zifcakova L."/>
            <person name="Wipf D."/>
            <person name="Zambonelli A."/>
            <person name="Paolocci F."/>
            <person name="Nowrousian M."/>
            <person name="Ottonello S."/>
            <person name="Baldrian P."/>
            <person name="Spatafora J.W."/>
            <person name="Henrissat B."/>
            <person name="Nagy L.G."/>
            <person name="Aury J.M."/>
            <person name="Wincker P."/>
            <person name="Grigoriev I.V."/>
            <person name="Bonfante P."/>
            <person name="Martin F.M."/>
        </authorList>
    </citation>
    <scope>NUCLEOTIDE SEQUENCE [LARGE SCALE GENOMIC DNA]</scope>
    <source>
        <strain evidence="1 2">ATCC MYA-4762</strain>
    </source>
</reference>
<keyword evidence="2" id="KW-1185">Reference proteome</keyword>
<accession>A0A3N4ML45</accession>
<evidence type="ECO:0000313" key="1">
    <source>
        <dbReference type="EMBL" id="RPB28915.1"/>
    </source>
</evidence>
<dbReference type="AlphaFoldDB" id="A0A3N4ML45"/>